<comment type="subcellular location">
    <subcellularLocation>
        <location evidence="1">Membrane</location>
        <topology evidence="1">Multi-pass membrane protein</topology>
    </subcellularLocation>
</comment>
<comment type="caution">
    <text evidence="7">The sequence shown here is derived from an EMBL/GenBank/DDBJ whole genome shotgun (WGS) entry which is preliminary data.</text>
</comment>
<keyword evidence="8" id="KW-1185">Reference proteome</keyword>
<keyword evidence="3 6" id="KW-1133">Transmembrane helix</keyword>
<reference evidence="7" key="1">
    <citation type="submission" date="2021-06" db="EMBL/GenBank/DDBJ databases">
        <authorList>
            <person name="Kallberg Y."/>
            <person name="Tangrot J."/>
            <person name="Rosling A."/>
        </authorList>
    </citation>
    <scope>NUCLEOTIDE SEQUENCE</scope>
    <source>
        <strain evidence="7">FL130A</strain>
    </source>
</reference>
<dbReference type="PANTHER" id="PTHR23112:SF0">
    <property type="entry name" value="TRANSMEMBRANE PROTEIN 116"/>
    <property type="match status" value="1"/>
</dbReference>
<dbReference type="EMBL" id="CAJVPS010002285">
    <property type="protein sequence ID" value="CAG8564529.1"/>
    <property type="molecule type" value="Genomic_DNA"/>
</dbReference>
<evidence type="ECO:0000313" key="7">
    <source>
        <dbReference type="EMBL" id="CAG8564529.1"/>
    </source>
</evidence>
<keyword evidence="4 6" id="KW-0472">Membrane</keyword>
<organism evidence="7 8">
    <name type="scientific">Ambispora leptoticha</name>
    <dbReference type="NCBI Taxonomy" id="144679"/>
    <lineage>
        <taxon>Eukaryota</taxon>
        <taxon>Fungi</taxon>
        <taxon>Fungi incertae sedis</taxon>
        <taxon>Mucoromycota</taxon>
        <taxon>Glomeromycotina</taxon>
        <taxon>Glomeromycetes</taxon>
        <taxon>Archaeosporales</taxon>
        <taxon>Ambisporaceae</taxon>
        <taxon>Ambispora</taxon>
    </lineage>
</organism>
<evidence type="ECO:0000256" key="5">
    <source>
        <dbReference type="SAM" id="MobiDB-lite"/>
    </source>
</evidence>
<feature type="compositionally biased region" description="Basic and acidic residues" evidence="5">
    <location>
        <begin position="407"/>
        <end position="418"/>
    </location>
</feature>
<evidence type="ECO:0000256" key="6">
    <source>
        <dbReference type="SAM" id="Phobius"/>
    </source>
</evidence>
<feature type="transmembrane region" description="Helical" evidence="6">
    <location>
        <begin position="252"/>
        <end position="275"/>
    </location>
</feature>
<proteinExistence type="predicted"/>
<dbReference type="GO" id="GO:0005886">
    <property type="term" value="C:plasma membrane"/>
    <property type="evidence" value="ECO:0007669"/>
    <property type="project" value="TreeGrafter"/>
</dbReference>
<dbReference type="GO" id="GO:0007189">
    <property type="term" value="P:adenylate cyclase-activating G protein-coupled receptor signaling pathway"/>
    <property type="evidence" value="ECO:0007669"/>
    <property type="project" value="TreeGrafter"/>
</dbReference>
<feature type="region of interest" description="Disordered" evidence="5">
    <location>
        <begin position="406"/>
        <end position="534"/>
    </location>
</feature>
<evidence type="ECO:0000256" key="2">
    <source>
        <dbReference type="ARBA" id="ARBA00022692"/>
    </source>
</evidence>
<dbReference type="AlphaFoldDB" id="A0A9N9FXK0"/>
<gene>
    <name evidence="7" type="ORF">ALEPTO_LOCUS6513</name>
</gene>
<sequence>MNQDSYLEQLPDSNEVSIISISEDQANLLDKLVIPICSLSIFASGCAVATYCLIRYYFPALADRVSFRLSFATSISDLAYSVFALSNLFVDQEGFSCSFMVWGYVFAKEKLIESLDLESSSAGLISSLPFAEQMYGYDEPETLCWYRGSGHRFNIIWQWTTLFAWLELSVLYCTGVVIAVLVKLQSAKNHVNNTIASLPLSTPSRLNMKESFKSTNVMTKVVGKVMWYPIVPLITQTPNFLAETITYFTGRVIFSLLLLTCVCAALQGLLNALVFSQDVAVSRGFLALRIHLWRKYVELYELRYPHRSCEKSILKSLKKTESHFQSRNRQSVISQLSMEMDKIIELEGEADDDNLSEIDSNGKNKDQKQKQPRLTEFLLYYIIIKILKAPTEAEFTNQILSIKNRKTRDNKGHPTIKDRVKKSLQRPKDSKKTRSKTSKRPNTQRTKTNNKSINQNSYNKSNSTLSPTQKQKMFSNSHLQRPLLSPSCTNNMTNNSSTTTFTEQPQFYHHQLDETSRYSQSSEENQIRMISSNLTPPKNVVQRLSASSTSSSGSATLIPQQLLSINSANTSTSNLSPIYNTKLNSSSISISIIGPNRQYQCYYSNIIEENISSDLGNIVKKL</sequence>
<keyword evidence="2 6" id="KW-0812">Transmembrane</keyword>
<name>A0A9N9FXK0_9GLOM</name>
<evidence type="ECO:0000313" key="8">
    <source>
        <dbReference type="Proteomes" id="UP000789508"/>
    </source>
</evidence>
<feature type="compositionally biased region" description="Polar residues" evidence="5">
    <location>
        <begin position="517"/>
        <end position="534"/>
    </location>
</feature>
<evidence type="ECO:0000256" key="3">
    <source>
        <dbReference type="ARBA" id="ARBA00022989"/>
    </source>
</evidence>
<feature type="compositionally biased region" description="Low complexity" evidence="5">
    <location>
        <begin position="485"/>
        <end position="502"/>
    </location>
</feature>
<dbReference type="OrthoDB" id="3251871at2759"/>
<feature type="transmembrane region" description="Helical" evidence="6">
    <location>
        <begin position="162"/>
        <end position="182"/>
    </location>
</feature>
<dbReference type="GO" id="GO:0004930">
    <property type="term" value="F:G protein-coupled receptor activity"/>
    <property type="evidence" value="ECO:0007669"/>
    <property type="project" value="TreeGrafter"/>
</dbReference>
<evidence type="ECO:0000256" key="1">
    <source>
        <dbReference type="ARBA" id="ARBA00004141"/>
    </source>
</evidence>
<feature type="transmembrane region" description="Helical" evidence="6">
    <location>
        <begin position="69"/>
        <end position="90"/>
    </location>
</feature>
<protein>
    <submittedName>
        <fullName evidence="7">12879_t:CDS:1</fullName>
    </submittedName>
</protein>
<dbReference type="Proteomes" id="UP000789508">
    <property type="component" value="Unassembled WGS sequence"/>
</dbReference>
<feature type="compositionally biased region" description="Polar residues" evidence="5">
    <location>
        <begin position="443"/>
        <end position="479"/>
    </location>
</feature>
<accession>A0A9N9FXK0</accession>
<feature type="transmembrane region" description="Helical" evidence="6">
    <location>
        <begin position="32"/>
        <end position="57"/>
    </location>
</feature>
<dbReference type="PANTHER" id="PTHR23112">
    <property type="entry name" value="G PROTEIN-COUPLED RECEPTOR 157-RELATED"/>
    <property type="match status" value="1"/>
</dbReference>
<evidence type="ECO:0000256" key="4">
    <source>
        <dbReference type="ARBA" id="ARBA00023136"/>
    </source>
</evidence>